<keyword evidence="4" id="KW-0949">S-adenosyl-L-methionine</keyword>
<dbReference type="CDD" id="cd01335">
    <property type="entry name" value="Radical_SAM"/>
    <property type="match status" value="1"/>
</dbReference>
<dbReference type="InterPro" id="IPR034457">
    <property type="entry name" value="Organic_radical-activating"/>
</dbReference>
<dbReference type="PROSITE" id="PS01087">
    <property type="entry name" value="RADICAL_ACTIVATING"/>
    <property type="match status" value="1"/>
</dbReference>
<evidence type="ECO:0000256" key="5">
    <source>
        <dbReference type="ARBA" id="ARBA00022723"/>
    </source>
</evidence>
<evidence type="ECO:0000256" key="6">
    <source>
        <dbReference type="ARBA" id="ARBA00023002"/>
    </source>
</evidence>
<keyword evidence="7" id="KW-0408">Iron</keyword>
<dbReference type="Gene3D" id="3.20.20.70">
    <property type="entry name" value="Aldolase class I"/>
    <property type="match status" value="1"/>
</dbReference>
<dbReference type="EMBL" id="JAMZFW010000008">
    <property type="protein sequence ID" value="MCP1102214.1"/>
    <property type="molecule type" value="Genomic_DNA"/>
</dbReference>
<dbReference type="InterPro" id="IPR001989">
    <property type="entry name" value="Radical_activat_CS"/>
</dbReference>
<evidence type="ECO:0000259" key="9">
    <source>
        <dbReference type="PROSITE" id="PS51918"/>
    </source>
</evidence>
<keyword evidence="8" id="KW-0411">Iron-sulfur</keyword>
<dbReference type="NCBIfam" id="TIGR02494">
    <property type="entry name" value="PFLE_PFLC"/>
    <property type="match status" value="1"/>
</dbReference>
<dbReference type="SFLD" id="SFLDG01066">
    <property type="entry name" value="organic_radical-activating_enz"/>
    <property type="match status" value="1"/>
</dbReference>
<evidence type="ECO:0000313" key="10">
    <source>
        <dbReference type="EMBL" id="MCP1102214.1"/>
    </source>
</evidence>
<dbReference type="SFLD" id="SFLDS00029">
    <property type="entry name" value="Radical_SAM"/>
    <property type="match status" value="1"/>
</dbReference>
<dbReference type="InterPro" id="IPR012839">
    <property type="entry name" value="Organic_radical_activase"/>
</dbReference>
<comment type="similarity">
    <text evidence="2">Belongs to the organic radical-activating enzymes family.</text>
</comment>
<name>A0ABT1E8Q7_9FIRM</name>
<dbReference type="PIRSF" id="PIRSF000371">
    <property type="entry name" value="PFL_act_enz"/>
    <property type="match status" value="1"/>
</dbReference>
<dbReference type="Pfam" id="PF04055">
    <property type="entry name" value="Radical_SAM"/>
    <property type="match status" value="1"/>
</dbReference>
<organism evidence="10 11">
    <name type="scientific">Aequitasia blattaphilus</name>
    <dbReference type="NCBI Taxonomy" id="2949332"/>
    <lineage>
        <taxon>Bacteria</taxon>
        <taxon>Bacillati</taxon>
        <taxon>Bacillota</taxon>
        <taxon>Clostridia</taxon>
        <taxon>Lachnospirales</taxon>
        <taxon>Lachnospiraceae</taxon>
        <taxon>Aequitasia</taxon>
    </lineage>
</organism>
<keyword evidence="6" id="KW-0560">Oxidoreductase</keyword>
<sequence>MTQTNTLETKGRIFDIQRYSIHDGDGIRTIVFLKGCSLRCRWCSNPESQEYKIQTMMVQGKPKVIGEDVTVKEVLDIVEKDRNYYRRTGGGLTLSGGEILTQPEFATALLKGAKERGITTAIESTGRAKWEIIEGLLPYLDQYLYDIKHMDSRKHKEHTGQGNELMLENVRRVSESGLTELSIRVPVIPGFNDTKEEIRAIARFTKTLPNVKRLHLLPYHRLGQDKYEGLGREYQMGDVAPPSNEQMNGLLLVAKEESGIECQIGG</sequence>
<feature type="domain" description="Radical SAM core" evidence="9">
    <location>
        <begin position="22"/>
        <end position="261"/>
    </location>
</feature>
<evidence type="ECO:0000256" key="3">
    <source>
        <dbReference type="ARBA" id="ARBA00022485"/>
    </source>
</evidence>
<keyword evidence="11" id="KW-1185">Reference proteome</keyword>
<dbReference type="PANTHER" id="PTHR30352:SF4">
    <property type="entry name" value="PYRUVATE FORMATE-LYASE 2-ACTIVATING ENZYME"/>
    <property type="match status" value="1"/>
</dbReference>
<dbReference type="PANTHER" id="PTHR30352">
    <property type="entry name" value="PYRUVATE FORMATE-LYASE-ACTIVATING ENZYME"/>
    <property type="match status" value="1"/>
</dbReference>
<comment type="cofactor">
    <cofactor evidence="1">
        <name>[4Fe-4S] cluster</name>
        <dbReference type="ChEBI" id="CHEBI:49883"/>
    </cofactor>
</comment>
<dbReference type="InterPro" id="IPR013785">
    <property type="entry name" value="Aldolase_TIM"/>
</dbReference>
<accession>A0ABT1E8Q7</accession>
<keyword evidence="3" id="KW-0004">4Fe-4S</keyword>
<dbReference type="SUPFAM" id="SSF102114">
    <property type="entry name" value="Radical SAM enzymes"/>
    <property type="match status" value="1"/>
</dbReference>
<dbReference type="Proteomes" id="UP001523566">
    <property type="component" value="Unassembled WGS sequence"/>
</dbReference>
<protein>
    <submittedName>
        <fullName evidence="10">Glycyl-radical enzyme activating protein</fullName>
    </submittedName>
</protein>
<reference evidence="10 11" key="1">
    <citation type="journal article" date="2022" name="Genome Biol. Evol.">
        <title>Host diet, physiology and behaviors set the stage for Lachnospiraceae cladogenesis.</title>
        <authorList>
            <person name="Vera-Ponce De Leon A."/>
            <person name="Schneider M."/>
            <person name="Jahnes B.C."/>
            <person name="Sadowski V."/>
            <person name="Camuy-Velez L.A."/>
            <person name="Duan J."/>
            <person name="Sabree Z.L."/>
        </authorList>
    </citation>
    <scope>NUCLEOTIDE SEQUENCE [LARGE SCALE GENOMIC DNA]</scope>
    <source>
        <strain evidence="10 11">PAL113</strain>
    </source>
</reference>
<gene>
    <name evidence="10" type="ORF">NK125_07280</name>
</gene>
<keyword evidence="5" id="KW-0479">Metal-binding</keyword>
<evidence type="ECO:0000256" key="1">
    <source>
        <dbReference type="ARBA" id="ARBA00001966"/>
    </source>
</evidence>
<evidence type="ECO:0000256" key="7">
    <source>
        <dbReference type="ARBA" id="ARBA00023004"/>
    </source>
</evidence>
<dbReference type="InterPro" id="IPR007197">
    <property type="entry name" value="rSAM"/>
</dbReference>
<evidence type="ECO:0000256" key="8">
    <source>
        <dbReference type="ARBA" id="ARBA00023014"/>
    </source>
</evidence>
<dbReference type="RefSeq" id="WP_262065997.1">
    <property type="nucleotide sequence ID" value="NZ_JAMXOD010000008.1"/>
</dbReference>
<dbReference type="PROSITE" id="PS51918">
    <property type="entry name" value="RADICAL_SAM"/>
    <property type="match status" value="1"/>
</dbReference>
<comment type="caution">
    <text evidence="10">The sequence shown here is derived from an EMBL/GenBank/DDBJ whole genome shotgun (WGS) entry which is preliminary data.</text>
</comment>
<proteinExistence type="inferred from homology"/>
<dbReference type="InterPro" id="IPR058240">
    <property type="entry name" value="rSAM_sf"/>
</dbReference>
<evidence type="ECO:0000256" key="4">
    <source>
        <dbReference type="ARBA" id="ARBA00022691"/>
    </source>
</evidence>
<evidence type="ECO:0000256" key="2">
    <source>
        <dbReference type="ARBA" id="ARBA00009777"/>
    </source>
</evidence>
<evidence type="ECO:0000313" key="11">
    <source>
        <dbReference type="Proteomes" id="UP001523566"/>
    </source>
</evidence>